<keyword evidence="1" id="KW-0677">Repeat</keyword>
<dbReference type="PANTHER" id="PTHR46388">
    <property type="entry name" value="NHL REPEAT-CONTAINING PROTEIN 2"/>
    <property type="match status" value="1"/>
</dbReference>
<evidence type="ECO:0000256" key="1">
    <source>
        <dbReference type="ARBA" id="ARBA00022737"/>
    </source>
</evidence>
<keyword evidence="5" id="KW-1185">Reference proteome</keyword>
<dbReference type="InterPro" id="IPR013766">
    <property type="entry name" value="Thioredoxin_domain"/>
</dbReference>
<dbReference type="InterPro" id="IPR001258">
    <property type="entry name" value="NHL_repeat"/>
</dbReference>
<dbReference type="Pfam" id="PF13905">
    <property type="entry name" value="Thioredoxin_8"/>
    <property type="match status" value="1"/>
</dbReference>
<organism evidence="4 5">
    <name type="scientific">Gemmata algarum</name>
    <dbReference type="NCBI Taxonomy" id="2975278"/>
    <lineage>
        <taxon>Bacteria</taxon>
        <taxon>Pseudomonadati</taxon>
        <taxon>Planctomycetota</taxon>
        <taxon>Planctomycetia</taxon>
        <taxon>Gemmatales</taxon>
        <taxon>Gemmataceae</taxon>
        <taxon>Gemmata</taxon>
    </lineage>
</organism>
<feature type="region of interest" description="Disordered" evidence="2">
    <location>
        <begin position="55"/>
        <end position="99"/>
    </location>
</feature>
<gene>
    <name evidence="4" type="ORF">R5W23_003085</name>
</gene>
<accession>A0ABU5ETN8</accession>
<dbReference type="InterPro" id="IPR012336">
    <property type="entry name" value="Thioredoxin-like_fold"/>
</dbReference>
<protein>
    <submittedName>
        <fullName evidence="4">Thioredoxin-like domain-containing protein</fullName>
    </submittedName>
</protein>
<proteinExistence type="predicted"/>
<dbReference type="SUPFAM" id="SSF52833">
    <property type="entry name" value="Thioredoxin-like"/>
    <property type="match status" value="1"/>
</dbReference>
<dbReference type="Gene3D" id="3.40.30.10">
    <property type="entry name" value="Glutaredoxin"/>
    <property type="match status" value="1"/>
</dbReference>
<dbReference type="Gene3D" id="2.120.10.30">
    <property type="entry name" value="TolB, C-terminal domain"/>
    <property type="match status" value="3"/>
</dbReference>
<reference evidence="5" key="1">
    <citation type="journal article" date="2023" name="Mar. Drugs">
        <title>Gemmata algarum, a Novel Planctomycete Isolated from an Algal Mat, Displays Antimicrobial Activity.</title>
        <authorList>
            <person name="Kumar G."/>
            <person name="Kallscheuer N."/>
            <person name="Kashif M."/>
            <person name="Ahamad S."/>
            <person name="Jagadeeshwari U."/>
            <person name="Pannikurungottu S."/>
            <person name="Haufschild T."/>
            <person name="Kabuu M."/>
            <person name="Sasikala C."/>
            <person name="Jogler C."/>
            <person name="Ramana C."/>
        </authorList>
    </citation>
    <scope>NUCLEOTIDE SEQUENCE [LARGE SCALE GENOMIC DNA]</scope>
    <source>
        <strain evidence="5">JC673</strain>
    </source>
</reference>
<dbReference type="InterPro" id="IPR011042">
    <property type="entry name" value="6-blade_b-propeller_TolB-like"/>
</dbReference>
<sequence length="599" mass="64509">MSDTAPAADPAMPSAPSRRGSRLPWPLAFTLALPLTLGCGTSDLAADAATGRASASAPIAPGDKGQNGLPNLGALASVRQDGKGGKKDEKKEPAPELDGGVAWLNSAGPLTLKKDLKGKIVILDFWTLCCINCIHIMPDLAKLEKKYPNELVVIGVHSPKFENEKETASIRKAILRYQIEHPVVNDADHKLWNKFQVDAWPTFVVIDPEGNLVGYTSGEGNYELLDVVVGKLVDEHKKKKTLDEKPIRFDLAKFRETGDTPLFFPGKVVADEPGRRLFIADSTHHRIVVTDLTGNKLHVIGTGAPGKTDGAFDKAQFDDPQGMAVRGDTLFVADRKNHLVREIDLKAKTVATIAGNGTQDHEAESRRLTQPVPAKEIGLNSPWDLWLGGDKLYIAMAGHHQIWALDLKEKNLIPYAGNGRETIGDGPLRRAMFAQPSGLTSDGKFLYVADSEISAIRKVPLDPEGKVETLVGRGLFVFGDVDGAGQAADGPLAAKTEARLQHALGVAHADGKLFIADTYNSKIKTYDLKSGEVKTFLGGRPLGWFGPDLFNEPAGISYAGGKLYVADTNAHRVRVVDVATKTVTTLHLKGVEPPAAPKK</sequence>
<evidence type="ECO:0000256" key="2">
    <source>
        <dbReference type="SAM" id="MobiDB-lite"/>
    </source>
</evidence>
<dbReference type="Pfam" id="PF01436">
    <property type="entry name" value="NHL"/>
    <property type="match status" value="1"/>
</dbReference>
<dbReference type="RefSeq" id="WP_320684843.1">
    <property type="nucleotide sequence ID" value="NZ_JAXBLV010000002.1"/>
</dbReference>
<feature type="region of interest" description="Disordered" evidence="2">
    <location>
        <begin position="1"/>
        <end position="21"/>
    </location>
</feature>
<evidence type="ECO:0000313" key="4">
    <source>
        <dbReference type="EMBL" id="MDY3557820.1"/>
    </source>
</evidence>
<dbReference type="Proteomes" id="UP001272242">
    <property type="component" value="Unassembled WGS sequence"/>
</dbReference>
<feature type="compositionally biased region" description="Basic and acidic residues" evidence="2">
    <location>
        <begin position="80"/>
        <end position="94"/>
    </location>
</feature>
<evidence type="ECO:0000313" key="5">
    <source>
        <dbReference type="Proteomes" id="UP001272242"/>
    </source>
</evidence>
<evidence type="ECO:0000259" key="3">
    <source>
        <dbReference type="PROSITE" id="PS51352"/>
    </source>
</evidence>
<dbReference type="PANTHER" id="PTHR46388:SF2">
    <property type="entry name" value="NHL REPEAT-CONTAINING PROTEIN 2"/>
    <property type="match status" value="1"/>
</dbReference>
<dbReference type="EMBL" id="JAXBLV010000002">
    <property type="protein sequence ID" value="MDY3557820.1"/>
    <property type="molecule type" value="Genomic_DNA"/>
</dbReference>
<dbReference type="PROSITE" id="PS51352">
    <property type="entry name" value="THIOREDOXIN_2"/>
    <property type="match status" value="1"/>
</dbReference>
<name>A0ABU5ETN8_9BACT</name>
<feature type="domain" description="Thioredoxin" evidence="3">
    <location>
        <begin position="88"/>
        <end position="238"/>
    </location>
</feature>
<comment type="caution">
    <text evidence="4">The sequence shown here is derived from an EMBL/GenBank/DDBJ whole genome shotgun (WGS) entry which is preliminary data.</text>
</comment>
<dbReference type="SUPFAM" id="SSF101898">
    <property type="entry name" value="NHL repeat"/>
    <property type="match status" value="1"/>
</dbReference>
<dbReference type="InterPro" id="IPR036249">
    <property type="entry name" value="Thioredoxin-like_sf"/>
</dbReference>